<feature type="region of interest" description="Disordered" evidence="1">
    <location>
        <begin position="102"/>
        <end position="131"/>
    </location>
</feature>
<feature type="compositionally biased region" description="Polar residues" evidence="1">
    <location>
        <begin position="118"/>
        <end position="131"/>
    </location>
</feature>
<gene>
    <name evidence="2" type="ORF">BG011_000556</name>
</gene>
<reference evidence="2" key="1">
    <citation type="journal article" date="2020" name="Fungal Divers.">
        <title>Resolving the Mortierellaceae phylogeny through synthesis of multi-gene phylogenetics and phylogenomics.</title>
        <authorList>
            <person name="Vandepol N."/>
            <person name="Liber J."/>
            <person name="Desiro A."/>
            <person name="Na H."/>
            <person name="Kennedy M."/>
            <person name="Barry K."/>
            <person name="Grigoriev I.V."/>
            <person name="Miller A.N."/>
            <person name="O'Donnell K."/>
            <person name="Stajich J.E."/>
            <person name="Bonito G."/>
        </authorList>
    </citation>
    <scope>NUCLEOTIDE SEQUENCE</scope>
    <source>
        <strain evidence="2">KOD948</strain>
    </source>
</reference>
<feature type="compositionally biased region" description="Polar residues" evidence="1">
    <location>
        <begin position="63"/>
        <end position="73"/>
    </location>
</feature>
<evidence type="ECO:0000313" key="3">
    <source>
        <dbReference type="Proteomes" id="UP000726737"/>
    </source>
</evidence>
<sequence length="443" mass="47802">MGLPRSDQQQPVPGTQIPTPLHHSMSTMNLNSTGYPYASYQQEQHLQHPQASLVDKKLPALPSQPTLQIQGRQPDSAAPLQHLAPLSLSSERSFSDELGSYLSEQEAFQPPPPLKEAIQNTASPSASFVSTSRAVSPSPALMVAGGDAAPTNTVLQYQPSDLSVGSTVLGRGYSIPPTSIQTPAQGQEWQVYTPQSTYVSKQQQPSHIRNPSYPAPPPILNASDRVPSPSTLVPSLGIPSPVPETSNSVSSFAVPSGDRAPSPSGIAVNSRGPSPSRLSSSSDDGRIQHVRHLRGGSQLPSGLMSGRASPLPFNNNSNISDDYLKPLPTKSEDWAALVDTPESPTFQNPSSMRQFQNQALFANSPYAYTDSPAEEAAPSNDYMQHLTQQQAGPSSMTHRHVYQHHQHHSSGSSLPLPFIGMPQYAMLVYRLYINPRSQNESRE</sequence>
<feature type="compositionally biased region" description="Polar residues" evidence="1">
    <location>
        <begin position="1"/>
        <end position="50"/>
    </location>
</feature>
<feature type="compositionally biased region" description="Low complexity" evidence="1">
    <location>
        <begin position="270"/>
        <end position="282"/>
    </location>
</feature>
<protein>
    <submittedName>
        <fullName evidence="2">Uncharacterized protein</fullName>
    </submittedName>
</protein>
<dbReference type="AlphaFoldDB" id="A0A9P6PKC4"/>
<name>A0A9P6PKC4_9FUNG</name>
<keyword evidence="3" id="KW-1185">Reference proteome</keyword>
<evidence type="ECO:0000256" key="1">
    <source>
        <dbReference type="SAM" id="MobiDB-lite"/>
    </source>
</evidence>
<evidence type="ECO:0000313" key="2">
    <source>
        <dbReference type="EMBL" id="KAG0248074.1"/>
    </source>
</evidence>
<proteinExistence type="predicted"/>
<accession>A0A9P6PKC4</accession>
<feature type="compositionally biased region" description="Polar residues" evidence="1">
    <location>
        <begin position="196"/>
        <end position="209"/>
    </location>
</feature>
<dbReference type="Proteomes" id="UP000726737">
    <property type="component" value="Unassembled WGS sequence"/>
</dbReference>
<feature type="region of interest" description="Disordered" evidence="1">
    <location>
        <begin position="1"/>
        <end position="78"/>
    </location>
</feature>
<feature type="compositionally biased region" description="Polar residues" evidence="1">
    <location>
        <begin position="243"/>
        <end position="253"/>
    </location>
</feature>
<dbReference type="OrthoDB" id="2447890at2759"/>
<comment type="caution">
    <text evidence="2">The sequence shown here is derived from an EMBL/GenBank/DDBJ whole genome shotgun (WGS) entry which is preliminary data.</text>
</comment>
<feature type="region of interest" description="Disordered" evidence="1">
    <location>
        <begin position="196"/>
        <end position="284"/>
    </location>
</feature>
<dbReference type="EMBL" id="JAAAJA010001115">
    <property type="protein sequence ID" value="KAG0248074.1"/>
    <property type="molecule type" value="Genomic_DNA"/>
</dbReference>
<organism evidence="2 3">
    <name type="scientific">Mortierella polycephala</name>
    <dbReference type="NCBI Taxonomy" id="41804"/>
    <lineage>
        <taxon>Eukaryota</taxon>
        <taxon>Fungi</taxon>
        <taxon>Fungi incertae sedis</taxon>
        <taxon>Mucoromycota</taxon>
        <taxon>Mortierellomycotina</taxon>
        <taxon>Mortierellomycetes</taxon>
        <taxon>Mortierellales</taxon>
        <taxon>Mortierellaceae</taxon>
        <taxon>Mortierella</taxon>
    </lineage>
</organism>